<evidence type="ECO:0000313" key="3">
    <source>
        <dbReference type="Proteomes" id="UP000821866"/>
    </source>
</evidence>
<feature type="compositionally biased region" description="Basic and acidic residues" evidence="1">
    <location>
        <begin position="49"/>
        <end position="62"/>
    </location>
</feature>
<comment type="caution">
    <text evidence="2">The sequence shown here is derived from an EMBL/GenBank/DDBJ whole genome shotgun (WGS) entry which is preliminary data.</text>
</comment>
<feature type="compositionally biased region" description="Basic and acidic residues" evidence="1">
    <location>
        <begin position="564"/>
        <end position="592"/>
    </location>
</feature>
<feature type="region of interest" description="Disordered" evidence="1">
    <location>
        <begin position="829"/>
        <end position="861"/>
    </location>
</feature>
<feature type="compositionally biased region" description="Basic and acidic residues" evidence="1">
    <location>
        <begin position="2192"/>
        <end position="2204"/>
    </location>
</feature>
<feature type="compositionally biased region" description="Polar residues" evidence="1">
    <location>
        <begin position="223"/>
        <end position="234"/>
    </location>
</feature>
<dbReference type="VEuPathDB" id="VectorBase:LOC119174558"/>
<feature type="region of interest" description="Disordered" evidence="1">
    <location>
        <begin position="2168"/>
        <end position="2247"/>
    </location>
</feature>
<feature type="region of interest" description="Disordered" evidence="1">
    <location>
        <begin position="1199"/>
        <end position="1232"/>
    </location>
</feature>
<feature type="compositionally biased region" description="Basic and acidic residues" evidence="1">
    <location>
        <begin position="254"/>
        <end position="286"/>
    </location>
</feature>
<feature type="region of interest" description="Disordered" evidence="1">
    <location>
        <begin position="904"/>
        <end position="980"/>
    </location>
</feature>
<dbReference type="EMBL" id="JABSTU010000009">
    <property type="protein sequence ID" value="KAH8022143.1"/>
    <property type="molecule type" value="Genomic_DNA"/>
</dbReference>
<feature type="compositionally biased region" description="Basic residues" evidence="1">
    <location>
        <begin position="2205"/>
        <end position="2214"/>
    </location>
</feature>
<feature type="compositionally biased region" description="Polar residues" evidence="1">
    <location>
        <begin position="836"/>
        <end position="849"/>
    </location>
</feature>
<feature type="compositionally biased region" description="Polar residues" evidence="1">
    <location>
        <begin position="1738"/>
        <end position="1749"/>
    </location>
</feature>
<sequence>MCVVTRLHSAVYDDCKALEVGTAKIDKGAALLKAEDKLPEPDGQASGGSKDKDQALDLHTEDESPPLGEPIAPLGEPDGLLDDSKQAKTEEVKRENVDESQHDAQCDTFSDDANPTFLIEEVPLESIPLPEGPYVPPETQQSQLPGETSASVQDTNPQSQKVRKASKWDNASEQTLSKIAVLDDIKESIPESSTMAIAKPQIDIELKPEKRDSRKPTAKIKNQEVTPSKQQPSTEAKKLPKSEPSSKGVFPACRKSELDIQQKTTRIGESKNKERTPITRKVEQHPLPEVLREVDKVVESKQASEQTDMRSKLQKLRRESIMSMIKFEPLEITPKTATIQSFEMKQDGASLCKQAWSRIPASQKESAYFSSENKKASPETPRPVQNKKEDSDRKTGLSRSQSLPKAKNPSPQMEKRLNSIDSADTVQQPRTAGQGGTMTGKPKSDSFLHRQIQENVAPQSVLGCQTFGNIIVNPAPPVQPPERCQADSSATMASSSHNQSHKTAVGEAKQESKALPTSFAAEVLSPIPKQPKENSVTPKEPNRHSDTIRSRSNVHSASAMENRLVSDHELSTKLEAKDGDKKTSKGERDELMVKSQEYKQGGLKEHTDASRRQKEEKCKARSSPKTDQEIVATQISESQDIGNACQHTQGAVVKAQQGQTAVKRKEQTGTPLKRNTAPGKAVTQESAASTPISPSDIYKTGESEQASVEQRMHRRTYVINNPSNVPVSLAQSALSSADELDGAAQKPTTPVRALAAPPSLDNPPAEQKVQELIQEVSTKERCTEPEAAAKLLSAQSVPAERHSRHNAGDRHEQEHSCDHRYHQLAFEPVPPHKTQMPENTVFTSGSANKSESEGILPQQGNSVTVNTKYISPSLKRTNVVPLTLLPSPGGCTAEVKAPLPESDNKDATIQQQQNSPSAETSRKPVVQELENPNDLADNKGAKSTKYGSSLEQSQIGSDKHDLPRKKQLHMSQERVGKASKSTLLSAAVSCEEGEELADDVRVPSLLCLPTESIETNPMLHKMAPGPLEILTSQYEQEPTIPKYDDMTSSQSCQSEGVLPCLLEEKSSVQESEVKSDNIKEASDLADKVPKFGVTGDQPQTQAVVVSSENLIKTPTTKVGEDDGTLSFHQMQAIESDGNDKAEKHAVHTRSGTASTKEIGAEDHSDTAVQPMEGVQTKSMPLLSMNENVIVEQIISVSGHAPGHSTEDPCESASPVHKTNKFEKKASNSEQDFNVKLSSENVKAESSILSKEYTSTKRVENEGPLEKEPQDDAFELEMVKKETNTSNYDHEDRPTTLKHSDDQRARCTDEQPGAIQGDVVDTTVFEQSDDIGKHALEVKSDTLQEGVTDLACDLTTTPKLESGGPTAPLLLNQATMTLSQTGLRSHLTEEQRSESCSEAVSRNEMDALQDAIVGAYDRAIPASKGPEPERATKQKGASHKQEVSENPPIEAVAKKSTNEPLYADRIGSLDEHTSCAGENDSTVSILSRIEAGPMSLMWRKEKTSTEMASMKDREEAVSADAPTLEDGVGQPQQSSAVTEHNIIAALPTKTESENTQVLVMVQQRDLNDPQERNAPISQEMCVLEVDIPSVRASASNLTDESGPVSLETNKFEMPLVNVADEVAKANCGNEEIKANSGDDVKQPLHKEHKVFTEYEAQPTPPSMAKSSSNQVEQAHNLSSTDQSVKHIPKHAAVVAVAPVPDENEILVLTLAEESQSRELKHDETDYCQQQDQSDKNIAKATQHSTPSHQIQTKDEVATVGVARPPKRENDESLQHNTVIQPEQSIICSNFNANAESTQLASSLEEHCGTSAAEAAVLISTQEEHSVVRLDDIEVATVIEVSAEEFVLSAGLPPTPILGSDLTETSQLVYATNTNEQCSLFVSTTEGGVESIDSAVAHPALLSSDQGSVEFFTIGSCKEEHTVVPLAGHHVQDYASAAESADEALDMLSDGAVLSTEAVLNELSCEKKPEATLAIIDSSSHQTHTPETELDSTSRPNMPLKTRLESQMPPLTTPPQTQLVDSLVVLDERRQSDLKPLSFTASYAEAIQKSSEQPTEDLPLQLRDADEMLIGESSLTSQVVVSPPPTLVGNQEASLNVTNTEEPIRATCLLSPAVTESPVQVETEKQFVKMMMTQAEPATEVMLACHGEWKQREPTHNPMPLRKRLAMRQLRESVSEESTLFPEQHSPSFSTPCVEERTSEEQEPKKAVVKPKRRGRTSQARSRGEGDEAEMVQVRRSTRNKKAPERFCF</sequence>
<feature type="compositionally biased region" description="Basic and acidic residues" evidence="1">
    <location>
        <begin position="82"/>
        <end position="105"/>
    </location>
</feature>
<feature type="compositionally biased region" description="Polar residues" evidence="1">
    <location>
        <begin position="718"/>
        <end position="735"/>
    </location>
</feature>
<feature type="compositionally biased region" description="Polar residues" evidence="1">
    <location>
        <begin position="1975"/>
        <end position="1994"/>
    </location>
</feature>
<feature type="compositionally biased region" description="Basic and acidic residues" evidence="1">
    <location>
        <begin position="540"/>
        <end position="549"/>
    </location>
</feature>
<name>A0A9J6DJ83_RHIMP</name>
<feature type="compositionally biased region" description="Polar residues" evidence="1">
    <location>
        <begin position="419"/>
        <end position="431"/>
    </location>
</feature>
<feature type="compositionally biased region" description="Basic and acidic residues" evidence="1">
    <location>
        <begin position="806"/>
        <end position="815"/>
    </location>
</feature>
<feature type="region of interest" description="Disordered" evidence="1">
    <location>
        <begin position="470"/>
        <end position="815"/>
    </location>
</feature>
<proteinExistence type="predicted"/>
<feature type="compositionally biased region" description="Basic and acidic residues" evidence="1">
    <location>
        <begin position="386"/>
        <end position="395"/>
    </location>
</feature>
<feature type="region of interest" description="Disordered" evidence="1">
    <location>
        <begin position="34"/>
        <end position="177"/>
    </location>
</feature>
<organism evidence="2 3">
    <name type="scientific">Rhipicephalus microplus</name>
    <name type="common">Cattle tick</name>
    <name type="synonym">Boophilus microplus</name>
    <dbReference type="NCBI Taxonomy" id="6941"/>
    <lineage>
        <taxon>Eukaryota</taxon>
        <taxon>Metazoa</taxon>
        <taxon>Ecdysozoa</taxon>
        <taxon>Arthropoda</taxon>
        <taxon>Chelicerata</taxon>
        <taxon>Arachnida</taxon>
        <taxon>Acari</taxon>
        <taxon>Parasitiformes</taxon>
        <taxon>Ixodida</taxon>
        <taxon>Ixodoidea</taxon>
        <taxon>Ixodidae</taxon>
        <taxon>Rhipicephalinae</taxon>
        <taxon>Rhipicephalus</taxon>
        <taxon>Boophilus</taxon>
    </lineage>
</organism>
<feature type="compositionally biased region" description="Basic and acidic residues" evidence="1">
    <location>
        <begin position="202"/>
        <end position="215"/>
    </location>
</feature>
<feature type="region of interest" description="Disordered" evidence="1">
    <location>
        <begin position="1718"/>
        <end position="1752"/>
    </location>
</feature>
<reference evidence="2" key="2">
    <citation type="submission" date="2021-09" db="EMBL/GenBank/DDBJ databases">
        <authorList>
            <person name="Jia N."/>
            <person name="Wang J."/>
            <person name="Shi W."/>
            <person name="Du L."/>
            <person name="Sun Y."/>
            <person name="Zhan W."/>
            <person name="Jiang J."/>
            <person name="Wang Q."/>
            <person name="Zhang B."/>
            <person name="Ji P."/>
            <person name="Sakyi L.B."/>
            <person name="Cui X."/>
            <person name="Yuan T."/>
            <person name="Jiang B."/>
            <person name="Yang W."/>
            <person name="Lam T.T.-Y."/>
            <person name="Chang Q."/>
            <person name="Ding S."/>
            <person name="Wang X."/>
            <person name="Zhu J."/>
            <person name="Ruan X."/>
            <person name="Zhao L."/>
            <person name="Wei J."/>
            <person name="Que T."/>
            <person name="Du C."/>
            <person name="Cheng J."/>
            <person name="Dai P."/>
            <person name="Han X."/>
            <person name="Huang E."/>
            <person name="Gao Y."/>
            <person name="Liu J."/>
            <person name="Shao H."/>
            <person name="Ye R."/>
            <person name="Li L."/>
            <person name="Wei W."/>
            <person name="Wang X."/>
            <person name="Wang C."/>
            <person name="Huo Q."/>
            <person name="Li W."/>
            <person name="Guo W."/>
            <person name="Chen H."/>
            <person name="Chen S."/>
            <person name="Zhou L."/>
            <person name="Zhou L."/>
            <person name="Ni X."/>
            <person name="Tian J."/>
            <person name="Zhou Y."/>
            <person name="Sheng Y."/>
            <person name="Liu T."/>
            <person name="Pan Y."/>
            <person name="Xia L."/>
            <person name="Li J."/>
            <person name="Zhao F."/>
            <person name="Cao W."/>
        </authorList>
    </citation>
    <scope>NUCLEOTIDE SEQUENCE</scope>
    <source>
        <strain evidence="2">Rmic-2018</strain>
        <tissue evidence="2">Larvae</tissue>
    </source>
</reference>
<reference evidence="2" key="1">
    <citation type="journal article" date="2020" name="Cell">
        <title>Large-Scale Comparative Analyses of Tick Genomes Elucidate Their Genetic Diversity and Vector Capacities.</title>
        <authorList>
            <consortium name="Tick Genome and Microbiome Consortium (TIGMIC)"/>
            <person name="Jia N."/>
            <person name="Wang J."/>
            <person name="Shi W."/>
            <person name="Du L."/>
            <person name="Sun Y."/>
            <person name="Zhan W."/>
            <person name="Jiang J.F."/>
            <person name="Wang Q."/>
            <person name="Zhang B."/>
            <person name="Ji P."/>
            <person name="Bell-Sakyi L."/>
            <person name="Cui X.M."/>
            <person name="Yuan T.T."/>
            <person name="Jiang B.G."/>
            <person name="Yang W.F."/>
            <person name="Lam T.T."/>
            <person name="Chang Q.C."/>
            <person name="Ding S.J."/>
            <person name="Wang X.J."/>
            <person name="Zhu J.G."/>
            <person name="Ruan X.D."/>
            <person name="Zhao L."/>
            <person name="Wei J.T."/>
            <person name="Ye R.Z."/>
            <person name="Que T.C."/>
            <person name="Du C.H."/>
            <person name="Zhou Y.H."/>
            <person name="Cheng J.X."/>
            <person name="Dai P.F."/>
            <person name="Guo W.B."/>
            <person name="Han X.H."/>
            <person name="Huang E.J."/>
            <person name="Li L.F."/>
            <person name="Wei W."/>
            <person name="Gao Y.C."/>
            <person name="Liu J.Z."/>
            <person name="Shao H.Z."/>
            <person name="Wang X."/>
            <person name="Wang C.C."/>
            <person name="Yang T.C."/>
            <person name="Huo Q.B."/>
            <person name="Li W."/>
            <person name="Chen H.Y."/>
            <person name="Chen S.E."/>
            <person name="Zhou L.G."/>
            <person name="Ni X.B."/>
            <person name="Tian J.H."/>
            <person name="Sheng Y."/>
            <person name="Liu T."/>
            <person name="Pan Y.S."/>
            <person name="Xia L.Y."/>
            <person name="Li J."/>
            <person name="Zhao F."/>
            <person name="Cao W.C."/>
        </authorList>
    </citation>
    <scope>NUCLEOTIDE SEQUENCE</scope>
    <source>
        <strain evidence="2">Rmic-2018</strain>
    </source>
</reference>
<feature type="region of interest" description="Disordered" evidence="1">
    <location>
        <begin position="362"/>
        <end position="452"/>
    </location>
</feature>
<feature type="region of interest" description="Disordered" evidence="1">
    <location>
        <begin position="189"/>
        <end position="286"/>
    </location>
</feature>
<feature type="compositionally biased region" description="Basic and acidic residues" evidence="1">
    <location>
        <begin position="1280"/>
        <end position="1308"/>
    </location>
</feature>
<feature type="compositionally biased region" description="Polar residues" evidence="1">
    <location>
        <begin position="486"/>
        <end position="502"/>
    </location>
</feature>
<feature type="compositionally biased region" description="Polar residues" evidence="1">
    <location>
        <begin position="683"/>
        <end position="693"/>
    </location>
</feature>
<feature type="compositionally biased region" description="Polar residues" evidence="1">
    <location>
        <begin position="631"/>
        <end position="649"/>
    </location>
</feature>
<feature type="compositionally biased region" description="Polar residues" evidence="1">
    <location>
        <begin position="945"/>
        <end position="956"/>
    </location>
</feature>
<keyword evidence="3" id="KW-1185">Reference proteome</keyword>
<gene>
    <name evidence="2" type="ORF">HPB51_022025</name>
</gene>
<evidence type="ECO:0000256" key="1">
    <source>
        <dbReference type="SAM" id="MobiDB-lite"/>
    </source>
</evidence>
<feature type="compositionally biased region" description="Polar residues" evidence="1">
    <location>
        <begin position="138"/>
        <end position="160"/>
    </location>
</feature>
<evidence type="ECO:0000313" key="2">
    <source>
        <dbReference type="EMBL" id="KAH8022143.1"/>
    </source>
</evidence>
<feature type="compositionally biased region" description="Basic and acidic residues" evidence="1">
    <location>
        <begin position="442"/>
        <end position="452"/>
    </location>
</feature>
<feature type="region of interest" description="Disordered" evidence="1">
    <location>
        <begin position="1148"/>
        <end position="1173"/>
    </location>
</feature>
<dbReference type="Proteomes" id="UP000821866">
    <property type="component" value="Chromosome 7"/>
</dbReference>
<protein>
    <submittedName>
        <fullName evidence="2">Uncharacterized protein</fullName>
    </submittedName>
</protein>
<feature type="compositionally biased region" description="Polar residues" evidence="1">
    <location>
        <begin position="907"/>
        <end position="919"/>
    </location>
</feature>
<feature type="region of interest" description="Disordered" evidence="1">
    <location>
        <begin position="1973"/>
        <end position="1998"/>
    </location>
</feature>
<feature type="region of interest" description="Disordered" evidence="1">
    <location>
        <begin position="1280"/>
        <end position="1317"/>
    </location>
</feature>
<feature type="region of interest" description="Disordered" evidence="1">
    <location>
        <begin position="1418"/>
        <end position="1456"/>
    </location>
</feature>
<feature type="compositionally biased region" description="Basic and acidic residues" evidence="1">
    <location>
        <begin position="602"/>
        <end position="628"/>
    </location>
</feature>
<accession>A0A9J6DJ83</accession>